<feature type="compositionally biased region" description="Acidic residues" evidence="1">
    <location>
        <begin position="131"/>
        <end position="147"/>
    </location>
</feature>
<dbReference type="Proteomes" id="UP001190700">
    <property type="component" value="Unassembled WGS sequence"/>
</dbReference>
<keyword evidence="3" id="KW-1185">Reference proteome</keyword>
<reference evidence="2 3" key="1">
    <citation type="journal article" date="2015" name="Genome Biol. Evol.">
        <title>Comparative Genomics of a Bacterivorous Green Alga Reveals Evolutionary Causalities and Consequences of Phago-Mixotrophic Mode of Nutrition.</title>
        <authorList>
            <person name="Burns J.A."/>
            <person name="Paasch A."/>
            <person name="Narechania A."/>
            <person name="Kim E."/>
        </authorList>
    </citation>
    <scope>NUCLEOTIDE SEQUENCE [LARGE SCALE GENOMIC DNA]</scope>
    <source>
        <strain evidence="2 3">PLY_AMNH</strain>
    </source>
</reference>
<name>A0AAE0FEP2_9CHLO</name>
<feature type="region of interest" description="Disordered" evidence="1">
    <location>
        <begin position="29"/>
        <end position="109"/>
    </location>
</feature>
<feature type="region of interest" description="Disordered" evidence="1">
    <location>
        <begin position="121"/>
        <end position="147"/>
    </location>
</feature>
<dbReference type="EMBL" id="LGRX02019614">
    <property type="protein sequence ID" value="KAK3258327.1"/>
    <property type="molecule type" value="Genomic_DNA"/>
</dbReference>
<comment type="caution">
    <text evidence="2">The sequence shown here is derived from an EMBL/GenBank/DDBJ whole genome shotgun (WGS) entry which is preliminary data.</text>
</comment>
<accession>A0AAE0FEP2</accession>
<evidence type="ECO:0000313" key="3">
    <source>
        <dbReference type="Proteomes" id="UP001190700"/>
    </source>
</evidence>
<dbReference type="AlphaFoldDB" id="A0AAE0FEP2"/>
<protein>
    <submittedName>
        <fullName evidence="2">Uncharacterized protein</fullName>
    </submittedName>
</protein>
<organism evidence="2 3">
    <name type="scientific">Cymbomonas tetramitiformis</name>
    <dbReference type="NCBI Taxonomy" id="36881"/>
    <lineage>
        <taxon>Eukaryota</taxon>
        <taxon>Viridiplantae</taxon>
        <taxon>Chlorophyta</taxon>
        <taxon>Pyramimonadophyceae</taxon>
        <taxon>Pyramimonadales</taxon>
        <taxon>Pyramimonadaceae</taxon>
        <taxon>Cymbomonas</taxon>
    </lineage>
</organism>
<feature type="compositionally biased region" description="Polar residues" evidence="1">
    <location>
        <begin position="32"/>
        <end position="51"/>
    </location>
</feature>
<sequence length="147" mass="15668">MKAERECCAARAQEKPSRSRCAETHCVARYPNPTSRSSQRCPPSPTPTHRNQVGVRGSRKKTGPACNALDLGNVREDSTRPARAQTPPLCVRRSSHVGDQDQAQSLAARNARYEVEAEVEAGAEAGAGAEAEAEAEVEADAQAEAEA</sequence>
<evidence type="ECO:0000313" key="2">
    <source>
        <dbReference type="EMBL" id="KAK3258327.1"/>
    </source>
</evidence>
<proteinExistence type="predicted"/>
<evidence type="ECO:0000256" key="1">
    <source>
        <dbReference type="SAM" id="MobiDB-lite"/>
    </source>
</evidence>
<gene>
    <name evidence="2" type="ORF">CYMTET_32621</name>
</gene>